<protein>
    <submittedName>
        <fullName evidence="2">Phage portal protein</fullName>
    </submittedName>
</protein>
<dbReference type="Gene3D" id="1.20.1270.210">
    <property type="match status" value="1"/>
</dbReference>
<name>A0A6L8KJ50_9BURK</name>
<dbReference type="NCBIfam" id="TIGR01537">
    <property type="entry name" value="portal_HK97"/>
    <property type="match status" value="1"/>
</dbReference>
<organism evidence="2 3">
    <name type="scientific">Duganella flavida</name>
    <dbReference type="NCBI Taxonomy" id="2692175"/>
    <lineage>
        <taxon>Bacteria</taxon>
        <taxon>Pseudomonadati</taxon>
        <taxon>Pseudomonadota</taxon>
        <taxon>Betaproteobacteria</taxon>
        <taxon>Burkholderiales</taxon>
        <taxon>Oxalobacteraceae</taxon>
        <taxon>Telluria group</taxon>
        <taxon>Duganella</taxon>
    </lineage>
</organism>
<dbReference type="Pfam" id="PF04860">
    <property type="entry name" value="Phage_portal"/>
    <property type="match status" value="1"/>
</dbReference>
<gene>
    <name evidence="2" type="ORF">GTP46_24395</name>
</gene>
<dbReference type="AlphaFoldDB" id="A0A6L8KJ50"/>
<reference evidence="2 3" key="1">
    <citation type="submission" date="2019-12" db="EMBL/GenBank/DDBJ databases">
        <title>Novel species isolated from a subtropical stream in China.</title>
        <authorList>
            <person name="Lu H."/>
        </authorList>
    </citation>
    <scope>NUCLEOTIDE SEQUENCE [LARGE SCALE GENOMIC DNA]</scope>
    <source>
        <strain evidence="2 3">FT135W</strain>
    </source>
</reference>
<evidence type="ECO:0000256" key="1">
    <source>
        <dbReference type="SAM" id="MobiDB-lite"/>
    </source>
</evidence>
<keyword evidence="3" id="KW-1185">Reference proteome</keyword>
<evidence type="ECO:0000313" key="2">
    <source>
        <dbReference type="EMBL" id="MYM25772.1"/>
    </source>
</evidence>
<dbReference type="InterPro" id="IPR006427">
    <property type="entry name" value="Portal_HK97"/>
</dbReference>
<dbReference type="Proteomes" id="UP000479335">
    <property type="component" value="Unassembled WGS sequence"/>
</dbReference>
<feature type="compositionally biased region" description="Acidic residues" evidence="1">
    <location>
        <begin position="429"/>
        <end position="438"/>
    </location>
</feature>
<dbReference type="RefSeq" id="WP_161009210.1">
    <property type="nucleotide sequence ID" value="NZ_WWCN01000018.1"/>
</dbReference>
<sequence>MKNTAWEVVQSRAAVPGSPILTNWRAERESAKQLQNAIQTVTSSDPQVIAMLGAAHSATGFAVTPESSMRVSAVYASVRLLAGAIASIPVALYRERDGVRESISPDLWWMLNEEPAPCWTAAAMWEWIMMSICLRGDGYVEIRRAGPSIKSLHPLHPDRVSARKVGEYLIYTVCDDDGGIRPVHQDDMLHFAGFGFNGVRSMSVIQWAAFQSIGVALAADTFSGSFFANGATPKHVIKASGRMNEEQIEQLRAEYKRKYAGANNAGTPMVLTQGLELKEMSMTAGDAQLLETRKWQVIDIARAFGVPPHLIGAQETTSSWGTGVEQMTLGFVKFALQPHINRIRQELNRKLFRRASPFAEHKMEALLTGDLKAEGEYMRQSVGGSQGPGWMTINEIRKIKNLPPIAGGDVLYRPEKLAQPSKTANKDTNEEDSPAAAQ</sequence>
<dbReference type="InterPro" id="IPR006944">
    <property type="entry name" value="Phage/GTA_portal"/>
</dbReference>
<proteinExistence type="predicted"/>
<dbReference type="EMBL" id="WWCN01000018">
    <property type="protein sequence ID" value="MYM25772.1"/>
    <property type="molecule type" value="Genomic_DNA"/>
</dbReference>
<feature type="region of interest" description="Disordered" evidence="1">
    <location>
        <begin position="406"/>
        <end position="438"/>
    </location>
</feature>
<accession>A0A6L8KJ50</accession>
<comment type="caution">
    <text evidence="2">The sequence shown here is derived from an EMBL/GenBank/DDBJ whole genome shotgun (WGS) entry which is preliminary data.</text>
</comment>
<evidence type="ECO:0000313" key="3">
    <source>
        <dbReference type="Proteomes" id="UP000479335"/>
    </source>
</evidence>